<keyword evidence="2" id="KW-0472">Membrane</keyword>
<proteinExistence type="predicted"/>
<keyword evidence="2" id="KW-0812">Transmembrane</keyword>
<protein>
    <submittedName>
        <fullName evidence="4">DUF1559 domain-containing protein</fullName>
    </submittedName>
</protein>
<dbReference type="EMBL" id="JAXBLV010000186">
    <property type="protein sequence ID" value="MDY3560955.1"/>
    <property type="molecule type" value="Genomic_DNA"/>
</dbReference>
<comment type="caution">
    <text evidence="4">The sequence shown here is derived from an EMBL/GenBank/DDBJ whole genome shotgun (WGS) entry which is preliminary data.</text>
</comment>
<dbReference type="Pfam" id="PF07963">
    <property type="entry name" value="N_methyl"/>
    <property type="match status" value="1"/>
</dbReference>
<evidence type="ECO:0000313" key="5">
    <source>
        <dbReference type="Proteomes" id="UP001272242"/>
    </source>
</evidence>
<evidence type="ECO:0000259" key="3">
    <source>
        <dbReference type="Pfam" id="PF07596"/>
    </source>
</evidence>
<dbReference type="NCBIfam" id="TIGR04294">
    <property type="entry name" value="pre_pil_HX9DG"/>
    <property type="match status" value="1"/>
</dbReference>
<sequence>MIRCRLPRAFTLIELLVVIAIIAVLIGLLLPAVQKVREAAARMQCSNNLKQIGLAYHNHHSTHGNFPQGGQDGRPTGQPFQTCCNWNDQNAATLNDAGQMDNRDGFNWRYYILPYIEQDNLFKTVSRATLYATPVKTYYCPTRRAPILVNGSARCDYNGNAGTQFANGTPSPTSTDNGSGTVDGVVVRTTTGRMTIGQITDGTSNTVLIAEKWLHPSRYTTGADGGDNEVWCNAGWDECVVRIGGGTYNHPQLGAIDRRPRPDSQAPNSTDSNGQVTIWNQSFGGPHSSGVQAVLCDGSVRNVNFSVSANAWAAACSRNGGETVGLDN</sequence>
<organism evidence="4 5">
    <name type="scientific">Gemmata algarum</name>
    <dbReference type="NCBI Taxonomy" id="2975278"/>
    <lineage>
        <taxon>Bacteria</taxon>
        <taxon>Pseudomonadati</taxon>
        <taxon>Planctomycetota</taxon>
        <taxon>Planctomycetia</taxon>
        <taxon>Gemmatales</taxon>
        <taxon>Gemmataceae</taxon>
        <taxon>Gemmata</taxon>
    </lineage>
</organism>
<dbReference type="Gene3D" id="3.30.700.10">
    <property type="entry name" value="Glycoprotein, Type 4 Pilin"/>
    <property type="match status" value="1"/>
</dbReference>
<dbReference type="Pfam" id="PF07596">
    <property type="entry name" value="SBP_bac_10"/>
    <property type="match status" value="1"/>
</dbReference>
<keyword evidence="2" id="KW-1133">Transmembrane helix</keyword>
<dbReference type="NCBIfam" id="TIGR02532">
    <property type="entry name" value="IV_pilin_GFxxxE"/>
    <property type="match status" value="1"/>
</dbReference>
<evidence type="ECO:0000313" key="4">
    <source>
        <dbReference type="EMBL" id="MDY3560955.1"/>
    </source>
</evidence>
<dbReference type="PANTHER" id="PTHR30093">
    <property type="entry name" value="GENERAL SECRETION PATHWAY PROTEIN G"/>
    <property type="match status" value="1"/>
</dbReference>
<dbReference type="Proteomes" id="UP001272242">
    <property type="component" value="Unassembled WGS sequence"/>
</dbReference>
<feature type="domain" description="DUF1559" evidence="3">
    <location>
        <begin position="34"/>
        <end position="307"/>
    </location>
</feature>
<evidence type="ECO:0000256" key="2">
    <source>
        <dbReference type="SAM" id="Phobius"/>
    </source>
</evidence>
<dbReference type="InterPro" id="IPR027558">
    <property type="entry name" value="Pre_pil_HX9DG_C"/>
</dbReference>
<evidence type="ECO:0000256" key="1">
    <source>
        <dbReference type="SAM" id="MobiDB-lite"/>
    </source>
</evidence>
<keyword evidence="5" id="KW-1185">Reference proteome</keyword>
<dbReference type="RefSeq" id="WP_261186834.1">
    <property type="nucleotide sequence ID" value="NZ_JAXBLV010000186.1"/>
</dbReference>
<gene>
    <name evidence="4" type="ORF">R5W23_002204</name>
</gene>
<reference evidence="5" key="1">
    <citation type="journal article" date="2023" name="Mar. Drugs">
        <title>Gemmata algarum, a Novel Planctomycete Isolated from an Algal Mat, Displays Antimicrobial Activity.</title>
        <authorList>
            <person name="Kumar G."/>
            <person name="Kallscheuer N."/>
            <person name="Kashif M."/>
            <person name="Ahamad S."/>
            <person name="Jagadeeshwari U."/>
            <person name="Pannikurungottu S."/>
            <person name="Haufschild T."/>
            <person name="Kabuu M."/>
            <person name="Sasikala C."/>
            <person name="Jogler C."/>
            <person name="Ramana C."/>
        </authorList>
    </citation>
    <scope>NUCLEOTIDE SEQUENCE [LARGE SCALE GENOMIC DNA]</scope>
    <source>
        <strain evidence="5">JC673</strain>
    </source>
</reference>
<dbReference type="InterPro" id="IPR012902">
    <property type="entry name" value="N_methyl_site"/>
</dbReference>
<accession>A0ABU5F2M0</accession>
<dbReference type="InterPro" id="IPR045584">
    <property type="entry name" value="Pilin-like"/>
</dbReference>
<dbReference type="SUPFAM" id="SSF54523">
    <property type="entry name" value="Pili subunits"/>
    <property type="match status" value="1"/>
</dbReference>
<dbReference type="PANTHER" id="PTHR30093:SF2">
    <property type="entry name" value="TYPE II SECRETION SYSTEM PROTEIN H"/>
    <property type="match status" value="1"/>
</dbReference>
<name>A0ABU5F2M0_9BACT</name>
<dbReference type="InterPro" id="IPR011453">
    <property type="entry name" value="DUF1559"/>
</dbReference>
<feature type="transmembrane region" description="Helical" evidence="2">
    <location>
        <begin position="12"/>
        <end position="33"/>
    </location>
</feature>
<feature type="compositionally biased region" description="Polar residues" evidence="1">
    <location>
        <begin position="265"/>
        <end position="275"/>
    </location>
</feature>
<feature type="region of interest" description="Disordered" evidence="1">
    <location>
        <begin position="252"/>
        <end position="275"/>
    </location>
</feature>